<dbReference type="Proteomes" id="UP000807469">
    <property type="component" value="Unassembled WGS sequence"/>
</dbReference>
<evidence type="ECO:0000313" key="3">
    <source>
        <dbReference type="Proteomes" id="UP000807469"/>
    </source>
</evidence>
<proteinExistence type="predicted"/>
<organism evidence="2 3">
    <name type="scientific">Pholiota conissans</name>
    <dbReference type="NCBI Taxonomy" id="109636"/>
    <lineage>
        <taxon>Eukaryota</taxon>
        <taxon>Fungi</taxon>
        <taxon>Dikarya</taxon>
        <taxon>Basidiomycota</taxon>
        <taxon>Agaricomycotina</taxon>
        <taxon>Agaricomycetes</taxon>
        <taxon>Agaricomycetidae</taxon>
        <taxon>Agaricales</taxon>
        <taxon>Agaricineae</taxon>
        <taxon>Strophariaceae</taxon>
        <taxon>Pholiota</taxon>
    </lineage>
</organism>
<name>A0A9P5YPJ2_9AGAR</name>
<keyword evidence="3" id="KW-1185">Reference proteome</keyword>
<dbReference type="Pfam" id="PF24968">
    <property type="entry name" value="DUF7770"/>
    <property type="match status" value="1"/>
</dbReference>
<evidence type="ECO:0000259" key="1">
    <source>
        <dbReference type="Pfam" id="PF24968"/>
    </source>
</evidence>
<protein>
    <recommendedName>
        <fullName evidence="1">DUF7770 domain-containing protein</fullName>
    </recommendedName>
</protein>
<gene>
    <name evidence="2" type="ORF">BDN70DRAFT_412774</name>
</gene>
<reference evidence="2" key="1">
    <citation type="submission" date="2020-11" db="EMBL/GenBank/DDBJ databases">
        <authorList>
            <consortium name="DOE Joint Genome Institute"/>
            <person name="Ahrendt S."/>
            <person name="Riley R."/>
            <person name="Andreopoulos W."/>
            <person name="Labutti K."/>
            <person name="Pangilinan J."/>
            <person name="Ruiz-Duenas F.J."/>
            <person name="Barrasa J.M."/>
            <person name="Sanchez-Garcia M."/>
            <person name="Camarero S."/>
            <person name="Miyauchi S."/>
            <person name="Serrano A."/>
            <person name="Linde D."/>
            <person name="Babiker R."/>
            <person name="Drula E."/>
            <person name="Ayuso-Fernandez I."/>
            <person name="Pacheco R."/>
            <person name="Padilla G."/>
            <person name="Ferreira P."/>
            <person name="Barriuso J."/>
            <person name="Kellner H."/>
            <person name="Castanera R."/>
            <person name="Alfaro M."/>
            <person name="Ramirez L."/>
            <person name="Pisabarro A.G."/>
            <person name="Kuo A."/>
            <person name="Tritt A."/>
            <person name="Lipzen A."/>
            <person name="He G."/>
            <person name="Yan M."/>
            <person name="Ng V."/>
            <person name="Cullen D."/>
            <person name="Martin F."/>
            <person name="Rosso M.-N."/>
            <person name="Henrissat B."/>
            <person name="Hibbett D."/>
            <person name="Martinez A.T."/>
            <person name="Grigoriev I.V."/>
        </authorList>
    </citation>
    <scope>NUCLEOTIDE SEQUENCE</scope>
    <source>
        <strain evidence="2">CIRM-BRFM 674</strain>
    </source>
</reference>
<dbReference type="InterPro" id="IPR056672">
    <property type="entry name" value="DUF7770"/>
</dbReference>
<comment type="caution">
    <text evidence="2">The sequence shown here is derived from an EMBL/GenBank/DDBJ whole genome shotgun (WGS) entry which is preliminary data.</text>
</comment>
<dbReference type="EMBL" id="MU155470">
    <property type="protein sequence ID" value="KAF9473104.1"/>
    <property type="molecule type" value="Genomic_DNA"/>
</dbReference>
<sequence length="121" mass="13534">MRVRDIFECIFDQGGLDKYTFTDAGHGCRHFCATVLSHLSSAGIIEDAGVGETSSATRRMGRGFSERGCLCRGLGACFIERRSCCDCEDGKGIRVWCVNGRYIKLVPCSKRLLDVFRRRLE</sequence>
<dbReference type="OrthoDB" id="2929217at2759"/>
<dbReference type="AlphaFoldDB" id="A0A9P5YPJ2"/>
<feature type="domain" description="DUF7770" evidence="1">
    <location>
        <begin position="2"/>
        <end position="53"/>
    </location>
</feature>
<evidence type="ECO:0000313" key="2">
    <source>
        <dbReference type="EMBL" id="KAF9473104.1"/>
    </source>
</evidence>
<accession>A0A9P5YPJ2</accession>